<dbReference type="Proteomes" id="UP001144050">
    <property type="component" value="Unassembled WGS sequence"/>
</dbReference>
<dbReference type="InterPro" id="IPR003489">
    <property type="entry name" value="RHF/RaiA"/>
</dbReference>
<comment type="caution">
    <text evidence="1">The sequence shown here is derived from an EMBL/GenBank/DDBJ whole genome shotgun (WGS) entry which is preliminary data.</text>
</comment>
<organism evidence="1 2">
    <name type="scientific">Ralstonia solanacearum</name>
    <name type="common">Pseudomonas solanacearum</name>
    <dbReference type="NCBI Taxonomy" id="305"/>
    <lineage>
        <taxon>Bacteria</taxon>
        <taxon>Pseudomonadati</taxon>
        <taxon>Pseudomonadota</taxon>
        <taxon>Betaproteobacteria</taxon>
        <taxon>Burkholderiales</taxon>
        <taxon>Burkholderiaceae</taxon>
        <taxon>Ralstonia</taxon>
        <taxon>Ralstonia solanacearum species complex</taxon>
    </lineage>
</organism>
<sequence length="103" mass="11131">MNVPLDISFQGLSHSRALEAVVIENANGLTHVRHGIERCRVILGHGVQHPHPGGPFRVRIDVMTPLGEHVCSQMSGADLHAALRDAFADVAGMLKHAVGELRM</sequence>
<accession>A0AAW5ZJ83</accession>
<dbReference type="InterPro" id="IPR036567">
    <property type="entry name" value="RHF-like"/>
</dbReference>
<evidence type="ECO:0000313" key="2">
    <source>
        <dbReference type="Proteomes" id="UP001144050"/>
    </source>
</evidence>
<dbReference type="SUPFAM" id="SSF69754">
    <property type="entry name" value="Ribosome binding protein Y (YfiA homologue)"/>
    <property type="match status" value="1"/>
</dbReference>
<gene>
    <name evidence="1" type="ORF">LBW59_04140</name>
</gene>
<evidence type="ECO:0000313" key="1">
    <source>
        <dbReference type="EMBL" id="MDB0569964.1"/>
    </source>
</evidence>
<dbReference type="EMBL" id="JAIVFG010000005">
    <property type="protein sequence ID" value="MDB0569964.1"/>
    <property type="molecule type" value="Genomic_DNA"/>
</dbReference>
<reference evidence="1" key="1">
    <citation type="submission" date="2021-09" db="EMBL/GenBank/DDBJ databases">
        <title>Genomic analysis of Ralstonia spp.</title>
        <authorList>
            <person name="Aburjaile F."/>
            <person name="Ariute J.C."/>
            <person name="Pais A.K.L."/>
            <person name="Albuquerque G.M.R."/>
            <person name="Silva A.M.F."/>
            <person name="Brenig B."/>
            <person name="Azevedo V."/>
            <person name="Matiuzzi M."/>
            <person name="Ramos R."/>
            <person name="Goes-Neto A."/>
            <person name="Soares S."/>
            <person name="Iseppon A.M.B."/>
            <person name="Souza E."/>
            <person name="Gama M."/>
        </authorList>
    </citation>
    <scope>NUCLEOTIDE SEQUENCE</scope>
    <source>
        <strain evidence="1">CCRMRs91</strain>
    </source>
</reference>
<name>A0AAW5ZJ83_RALSL</name>
<dbReference type="Gene3D" id="3.30.160.100">
    <property type="entry name" value="Ribosome hibernation promotion factor-like"/>
    <property type="match status" value="1"/>
</dbReference>
<dbReference type="AlphaFoldDB" id="A0AAW5ZJ83"/>
<dbReference type="RefSeq" id="WP_042589989.1">
    <property type="nucleotide sequence ID" value="NZ_CDLW01000001.1"/>
</dbReference>
<protein>
    <submittedName>
        <fullName evidence="1">HPF/RaiA family ribosome-associated protein</fullName>
    </submittedName>
</protein>
<dbReference type="Pfam" id="PF02482">
    <property type="entry name" value="Ribosomal_S30AE"/>
    <property type="match status" value="1"/>
</dbReference>
<proteinExistence type="predicted"/>